<evidence type="ECO:0000313" key="1">
    <source>
        <dbReference type="EMBL" id="KAK7994312.1"/>
    </source>
</evidence>
<proteinExistence type="predicted"/>
<comment type="caution">
    <text evidence="1">The sequence shown here is derived from an EMBL/GenBank/DDBJ whole genome shotgun (WGS) entry which is preliminary data.</text>
</comment>
<name>A0ABR1R004_9PEZI</name>
<sequence length="144" mass="16341">MSICWDHAPPKLTARPGVFWNSRLACRGLYGQTTEHGIPGVPPRCRERLTRLAKPRQEAGHEHCMDLAAPTRIDHRRYCYDKNIIIAQVNWNWSKGPPHFGDLGTLLARTSQQSTSALGGRDCRFQHPEKRPRKILSASAFKSK</sequence>
<dbReference type="EMBL" id="JAQQWI010000024">
    <property type="protein sequence ID" value="KAK7994312.1"/>
    <property type="molecule type" value="Genomic_DNA"/>
</dbReference>
<accession>A0ABR1R004</accession>
<evidence type="ECO:0000313" key="2">
    <source>
        <dbReference type="Proteomes" id="UP001396898"/>
    </source>
</evidence>
<organism evidence="1 2">
    <name type="scientific">Apiospora marii</name>
    <dbReference type="NCBI Taxonomy" id="335849"/>
    <lineage>
        <taxon>Eukaryota</taxon>
        <taxon>Fungi</taxon>
        <taxon>Dikarya</taxon>
        <taxon>Ascomycota</taxon>
        <taxon>Pezizomycotina</taxon>
        <taxon>Sordariomycetes</taxon>
        <taxon>Xylariomycetidae</taxon>
        <taxon>Amphisphaeriales</taxon>
        <taxon>Apiosporaceae</taxon>
        <taxon>Apiospora</taxon>
    </lineage>
</organism>
<protein>
    <submittedName>
        <fullName evidence="1">Uncharacterized protein</fullName>
    </submittedName>
</protein>
<reference evidence="1 2" key="1">
    <citation type="submission" date="2023-01" db="EMBL/GenBank/DDBJ databases">
        <title>Analysis of 21 Apiospora genomes using comparative genomics revels a genus with tremendous synthesis potential of carbohydrate active enzymes and secondary metabolites.</title>
        <authorList>
            <person name="Sorensen T."/>
        </authorList>
    </citation>
    <scope>NUCLEOTIDE SEQUENCE [LARGE SCALE GENOMIC DNA]</scope>
    <source>
        <strain evidence="1 2">CBS 20057</strain>
    </source>
</reference>
<gene>
    <name evidence="1" type="ORF">PG991_015900</name>
</gene>
<keyword evidence="2" id="KW-1185">Reference proteome</keyword>
<dbReference type="Proteomes" id="UP001396898">
    <property type="component" value="Unassembled WGS sequence"/>
</dbReference>